<feature type="transmembrane region" description="Helical" evidence="9">
    <location>
        <begin position="69"/>
        <end position="89"/>
    </location>
</feature>
<dbReference type="PANTHER" id="PTHR21290:SF4">
    <property type="entry name" value="SPHINGOMYELIN SYNTHASE-RELATED 2"/>
    <property type="match status" value="1"/>
</dbReference>
<dbReference type="STRING" id="34506.A0A090LL90"/>
<keyword evidence="12" id="KW-1185">Reference proteome</keyword>
<organism evidence="11">
    <name type="scientific">Strongyloides ratti</name>
    <name type="common">Parasitic roundworm</name>
    <dbReference type="NCBI Taxonomy" id="34506"/>
    <lineage>
        <taxon>Eukaryota</taxon>
        <taxon>Metazoa</taxon>
        <taxon>Ecdysozoa</taxon>
        <taxon>Nematoda</taxon>
        <taxon>Chromadorea</taxon>
        <taxon>Rhabditida</taxon>
        <taxon>Tylenchina</taxon>
        <taxon>Panagrolaimomorpha</taxon>
        <taxon>Strongyloidoidea</taxon>
        <taxon>Strongyloididae</taxon>
        <taxon>Strongyloides</taxon>
    </lineage>
</organism>
<dbReference type="WormBase" id="SRAE_2000521100">
    <property type="protein sequence ID" value="SRP02711"/>
    <property type="gene ID" value="WBGene00265469"/>
</dbReference>
<feature type="transmembrane region" description="Helical" evidence="9">
    <location>
        <begin position="190"/>
        <end position="211"/>
    </location>
</feature>
<protein>
    <submittedName>
        <fullName evidence="11 13">Sphingomyelin synthase-like domain-containing protein</fullName>
    </submittedName>
</protein>
<feature type="transmembrane region" description="Helical" evidence="9">
    <location>
        <begin position="101"/>
        <end position="119"/>
    </location>
</feature>
<evidence type="ECO:0000313" key="13">
    <source>
        <dbReference type="WBParaSite" id="SRAE_2000521100.1"/>
    </source>
</evidence>
<dbReference type="GO" id="GO:0046513">
    <property type="term" value="P:ceramide biosynthetic process"/>
    <property type="evidence" value="ECO:0007669"/>
    <property type="project" value="TreeGrafter"/>
</dbReference>
<dbReference type="AlphaFoldDB" id="A0A090LL90"/>
<evidence type="ECO:0000256" key="6">
    <source>
        <dbReference type="ARBA" id="ARBA00022989"/>
    </source>
</evidence>
<accession>A0A090LL90</accession>
<keyword evidence="6 9" id="KW-1133">Transmembrane helix</keyword>
<dbReference type="InterPro" id="IPR025749">
    <property type="entry name" value="Sphingomyelin_synth-like_dom"/>
</dbReference>
<comment type="similarity">
    <text evidence="2">Belongs to the sphingomyelin synthase family.</text>
</comment>
<evidence type="ECO:0000256" key="8">
    <source>
        <dbReference type="ARBA" id="ARBA00023136"/>
    </source>
</evidence>
<evidence type="ECO:0000313" key="14">
    <source>
        <dbReference type="WormBase" id="SRAE_2000521100"/>
    </source>
</evidence>
<dbReference type="InterPro" id="IPR045221">
    <property type="entry name" value="Sphingomyelin_synth-like"/>
</dbReference>
<keyword evidence="3" id="KW-0808">Transferase</keyword>
<evidence type="ECO:0000313" key="12">
    <source>
        <dbReference type="Proteomes" id="UP000035682"/>
    </source>
</evidence>
<dbReference type="Pfam" id="PF14360">
    <property type="entry name" value="PAP2_C"/>
    <property type="match status" value="1"/>
</dbReference>
<dbReference type="CDD" id="cd01610">
    <property type="entry name" value="PAP2_like"/>
    <property type="match status" value="1"/>
</dbReference>
<dbReference type="GeneID" id="36382962"/>
<dbReference type="GO" id="GO:0033188">
    <property type="term" value="F:sphingomyelin synthase activity"/>
    <property type="evidence" value="ECO:0007669"/>
    <property type="project" value="TreeGrafter"/>
</dbReference>
<dbReference type="EMBL" id="LN609529">
    <property type="protein sequence ID" value="CEF70584.1"/>
    <property type="molecule type" value="Genomic_DNA"/>
</dbReference>
<evidence type="ECO:0000256" key="1">
    <source>
        <dbReference type="ARBA" id="ARBA00004141"/>
    </source>
</evidence>
<dbReference type="GO" id="GO:0005886">
    <property type="term" value="C:plasma membrane"/>
    <property type="evidence" value="ECO:0007669"/>
    <property type="project" value="TreeGrafter"/>
</dbReference>
<keyword evidence="4 9" id="KW-0812">Transmembrane</keyword>
<reference evidence="13" key="3">
    <citation type="submission" date="2020-12" db="UniProtKB">
        <authorList>
            <consortium name="WormBaseParasite"/>
        </authorList>
    </citation>
    <scope>IDENTIFICATION</scope>
</reference>
<keyword evidence="8 9" id="KW-0472">Membrane</keyword>
<keyword evidence="7" id="KW-0443">Lipid metabolism</keyword>
<evidence type="ECO:0000313" key="11">
    <source>
        <dbReference type="EMBL" id="CEF70584.1"/>
    </source>
</evidence>
<dbReference type="GO" id="GO:0005789">
    <property type="term" value="C:endoplasmic reticulum membrane"/>
    <property type="evidence" value="ECO:0007669"/>
    <property type="project" value="TreeGrafter"/>
</dbReference>
<dbReference type="Proteomes" id="UP000035682">
    <property type="component" value="Unplaced"/>
</dbReference>
<dbReference type="CTD" id="36382962"/>
<dbReference type="GO" id="GO:0000139">
    <property type="term" value="C:Golgi membrane"/>
    <property type="evidence" value="ECO:0007669"/>
    <property type="project" value="TreeGrafter"/>
</dbReference>
<dbReference type="WBParaSite" id="SRAE_2000521100.1">
    <property type="protein sequence ID" value="SRAE_2000521100.1"/>
    <property type="gene ID" value="WBGene00265469"/>
</dbReference>
<evidence type="ECO:0000256" key="9">
    <source>
        <dbReference type="SAM" id="Phobius"/>
    </source>
</evidence>
<sequence length="296" mass="34419">MNEQNSNNILCSFNDTSVKKKKTFLAFLVLIFGWVINNIVLAWIHDRVPLDQPPLPDIFFNLFPEIPEAIEITEIIMLFILFNALFIMVFHEHRWIVVRRFFCCAGISYIFRAICIAMLQVPVPSKNTFCGPQMKSSLSNIIDRVISTFWSAGIETFRPRILCGDLIVSGHTICLITGLQVLKLYSPRKIHFIFSFYNLIALLAILSILIARKHYTIDVFLGYMVATNVFRTYHSLSYSYHRNELYENLHSESIIKSLVIYFEKDTYSHFFDNYLSISSYLKKIPTCNLDKKNIPI</sequence>
<evidence type="ECO:0000256" key="4">
    <source>
        <dbReference type="ARBA" id="ARBA00022692"/>
    </source>
</evidence>
<dbReference type="OMA" id="VVMFCHQ"/>
<comment type="subcellular location">
    <subcellularLocation>
        <location evidence="1">Membrane</location>
        <topology evidence="1">Multi-pass membrane protein</topology>
    </subcellularLocation>
</comment>
<evidence type="ECO:0000256" key="7">
    <source>
        <dbReference type="ARBA" id="ARBA00023098"/>
    </source>
</evidence>
<evidence type="ECO:0000256" key="2">
    <source>
        <dbReference type="ARBA" id="ARBA00005441"/>
    </source>
</evidence>
<feature type="domain" description="Sphingomyelin synthase-like" evidence="10">
    <location>
        <begin position="163"/>
        <end position="234"/>
    </location>
</feature>
<dbReference type="GO" id="GO:0006686">
    <property type="term" value="P:sphingomyelin biosynthetic process"/>
    <property type="evidence" value="ECO:0007669"/>
    <property type="project" value="TreeGrafter"/>
</dbReference>
<reference evidence="12" key="2">
    <citation type="submission" date="2014-09" db="EMBL/GenBank/DDBJ databases">
        <authorList>
            <person name="Martin A.A."/>
        </authorList>
    </citation>
    <scope>NUCLEOTIDE SEQUENCE</scope>
    <source>
        <strain evidence="12">ED321</strain>
    </source>
</reference>
<evidence type="ECO:0000259" key="10">
    <source>
        <dbReference type="Pfam" id="PF14360"/>
    </source>
</evidence>
<feature type="transmembrane region" description="Helical" evidence="9">
    <location>
        <begin position="24"/>
        <end position="44"/>
    </location>
</feature>
<dbReference type="PANTHER" id="PTHR21290">
    <property type="entry name" value="SPHINGOMYELIN SYNTHETASE"/>
    <property type="match status" value="1"/>
</dbReference>
<dbReference type="GO" id="GO:0047493">
    <property type="term" value="F:ceramide cholinephosphotransferase activity"/>
    <property type="evidence" value="ECO:0007669"/>
    <property type="project" value="TreeGrafter"/>
</dbReference>
<proteinExistence type="inferred from homology"/>
<evidence type="ECO:0000256" key="3">
    <source>
        <dbReference type="ARBA" id="ARBA00022679"/>
    </source>
</evidence>
<gene>
    <name evidence="11 13 14" type="ORF">SRAE_2000521100</name>
</gene>
<name>A0A090LL90_STRRB</name>
<dbReference type="OrthoDB" id="422827at2759"/>
<reference evidence="11" key="1">
    <citation type="submission" date="2014-09" db="EMBL/GenBank/DDBJ databases">
        <authorList>
            <person name="Aslett A.Martin."/>
        </authorList>
    </citation>
    <scope>NUCLEOTIDE SEQUENCE</scope>
    <source>
        <strain evidence="11">ED321 Heterogonic</strain>
    </source>
</reference>
<dbReference type="RefSeq" id="XP_024509781.1">
    <property type="nucleotide sequence ID" value="XM_024644197.1"/>
</dbReference>
<keyword evidence="5" id="KW-0746">Sphingolipid metabolism</keyword>
<evidence type="ECO:0000256" key="5">
    <source>
        <dbReference type="ARBA" id="ARBA00022919"/>
    </source>
</evidence>